<organism evidence="3 4">
    <name type="scientific">Nannochloropsis gaditana</name>
    <dbReference type="NCBI Taxonomy" id="72520"/>
    <lineage>
        <taxon>Eukaryota</taxon>
        <taxon>Sar</taxon>
        <taxon>Stramenopiles</taxon>
        <taxon>Ochrophyta</taxon>
        <taxon>Eustigmatophyceae</taxon>
        <taxon>Eustigmatales</taxon>
        <taxon>Monodopsidaceae</taxon>
        <taxon>Nannochloropsis</taxon>
    </lineage>
</organism>
<dbReference type="CDD" id="cd18010">
    <property type="entry name" value="DEXHc_HARP_SMARCAL1"/>
    <property type="match status" value="1"/>
</dbReference>
<dbReference type="SMART" id="SM00487">
    <property type="entry name" value="DEXDc"/>
    <property type="match status" value="1"/>
</dbReference>
<name>W7TEW6_9STRA</name>
<dbReference type="GO" id="GO:0016787">
    <property type="term" value="F:hydrolase activity"/>
    <property type="evidence" value="ECO:0007669"/>
    <property type="project" value="UniProtKB-KW"/>
</dbReference>
<dbReference type="PROSITE" id="PS51192">
    <property type="entry name" value="HELICASE_ATP_BIND_1"/>
    <property type="match status" value="1"/>
</dbReference>
<dbReference type="GO" id="GO:0031297">
    <property type="term" value="P:replication fork processing"/>
    <property type="evidence" value="ECO:0007669"/>
    <property type="project" value="TreeGrafter"/>
</dbReference>
<dbReference type="AlphaFoldDB" id="W7TEW6"/>
<dbReference type="SUPFAM" id="SSF52540">
    <property type="entry name" value="P-loop containing nucleoside triphosphate hydrolases"/>
    <property type="match status" value="1"/>
</dbReference>
<accession>W7TEW6</accession>
<proteinExistence type="predicted"/>
<evidence type="ECO:0000313" key="4">
    <source>
        <dbReference type="Proteomes" id="UP000019335"/>
    </source>
</evidence>
<evidence type="ECO:0000256" key="1">
    <source>
        <dbReference type="ARBA" id="ARBA00022801"/>
    </source>
</evidence>
<dbReference type="GO" id="GO:0043596">
    <property type="term" value="C:nuclear replication fork"/>
    <property type="evidence" value="ECO:0007669"/>
    <property type="project" value="TreeGrafter"/>
</dbReference>
<gene>
    <name evidence="3" type="ORF">Naga_100232g10</name>
</gene>
<feature type="domain" description="Helicase ATP-binding" evidence="2">
    <location>
        <begin position="38"/>
        <end position="198"/>
    </location>
</feature>
<dbReference type="EMBL" id="AZIL01000927">
    <property type="protein sequence ID" value="EWM25540.1"/>
    <property type="molecule type" value="Genomic_DNA"/>
</dbReference>
<evidence type="ECO:0000259" key="2">
    <source>
        <dbReference type="PROSITE" id="PS51192"/>
    </source>
</evidence>
<dbReference type="PANTHER" id="PTHR45766:SF6">
    <property type="entry name" value="SWI_SNF-RELATED MATRIX-ASSOCIATED ACTIN-DEPENDENT REGULATOR OF CHROMATIN SUBFAMILY A-LIKE PROTEIN 1"/>
    <property type="match status" value="1"/>
</dbReference>
<dbReference type="PANTHER" id="PTHR45766">
    <property type="entry name" value="DNA ANNEALING HELICASE AND ENDONUCLEASE ZRANB3 FAMILY MEMBER"/>
    <property type="match status" value="1"/>
</dbReference>
<comment type="caution">
    <text evidence="3">The sequence shown here is derived from an EMBL/GenBank/DDBJ whole genome shotgun (WGS) entry which is preliminary data.</text>
</comment>
<evidence type="ECO:0000313" key="3">
    <source>
        <dbReference type="EMBL" id="EWM25540.1"/>
    </source>
</evidence>
<sequence>MSVPPASGGEPNSDAFRSSLLSDQFYRRLMPFQRDGIAFGIKAQGRVLLADEMGLGKTLQAIGIMLHFHTDFPALVVLPSSVKFSWANELERWTKLNPKRIKMVRSRADVEALRDADVVLVTYGMLSATAPVVEALQRARPHVVVLDESHSIKNQNSLRNQLLSPILKQAKRVILLSGTPALARPVELYPQLSAIAPSLFGTYLEYARRFCNAHQGRFGWDVSGASNVAELHVKLQVSDVSLLGRPRPGRFSSSRFLRVGLAFWEPPRRALDTVKGVVQQAGRRSDRSNECPLLCLCSVY</sequence>
<keyword evidence="4" id="KW-1185">Reference proteome</keyword>
<dbReference type="Gene3D" id="3.40.50.10810">
    <property type="entry name" value="Tandem AAA-ATPase domain"/>
    <property type="match status" value="1"/>
</dbReference>
<reference evidence="3 4" key="1">
    <citation type="journal article" date="2014" name="Mol. Plant">
        <title>Chromosome Scale Genome Assembly and Transcriptome Profiling of Nannochloropsis gaditana in Nitrogen Depletion.</title>
        <authorList>
            <person name="Corteggiani Carpinelli E."/>
            <person name="Telatin A."/>
            <person name="Vitulo N."/>
            <person name="Forcato C."/>
            <person name="D'Angelo M."/>
            <person name="Schiavon R."/>
            <person name="Vezzi A."/>
            <person name="Giacometti G.M."/>
            <person name="Morosinotto T."/>
            <person name="Valle G."/>
        </authorList>
    </citation>
    <scope>NUCLEOTIDE SEQUENCE [LARGE SCALE GENOMIC DNA]</scope>
    <source>
        <strain evidence="3 4">B-31</strain>
    </source>
</reference>
<dbReference type="InterPro" id="IPR027417">
    <property type="entry name" value="P-loop_NTPase"/>
</dbReference>
<dbReference type="Pfam" id="PF00176">
    <property type="entry name" value="SNF2-rel_dom"/>
    <property type="match status" value="1"/>
</dbReference>
<dbReference type="InterPro" id="IPR038718">
    <property type="entry name" value="SNF2-like_sf"/>
</dbReference>
<dbReference type="InterPro" id="IPR000330">
    <property type="entry name" value="SNF2_N"/>
</dbReference>
<dbReference type="OrthoDB" id="2801544at2759"/>
<dbReference type="InterPro" id="IPR014001">
    <property type="entry name" value="Helicase_ATP-bd"/>
</dbReference>
<dbReference type="GO" id="GO:0006281">
    <property type="term" value="P:DNA repair"/>
    <property type="evidence" value="ECO:0007669"/>
    <property type="project" value="TreeGrafter"/>
</dbReference>
<keyword evidence="1" id="KW-0378">Hydrolase</keyword>
<protein>
    <submittedName>
        <fullName evidence="3">Zinc finger ran-binding domain-containing protein 3</fullName>
    </submittedName>
</protein>
<dbReference type="GO" id="GO:0005524">
    <property type="term" value="F:ATP binding"/>
    <property type="evidence" value="ECO:0007669"/>
    <property type="project" value="InterPro"/>
</dbReference>
<dbReference type="Proteomes" id="UP000019335">
    <property type="component" value="Chromosome 11"/>
</dbReference>